<accession>A0A8S5U117</accession>
<protein>
    <submittedName>
        <fullName evidence="2">Uncharacterized protein</fullName>
    </submittedName>
</protein>
<name>A0A8S5U117_9CAUD</name>
<reference evidence="2" key="1">
    <citation type="journal article" date="2021" name="Proc. Natl. Acad. Sci. U.S.A.">
        <title>A Catalog of Tens of Thousands of Viruses from Human Metagenomes Reveals Hidden Associations with Chronic Diseases.</title>
        <authorList>
            <person name="Tisza M.J."/>
            <person name="Buck C.B."/>
        </authorList>
    </citation>
    <scope>NUCLEOTIDE SEQUENCE</scope>
    <source>
        <strain evidence="2">Ctub511</strain>
    </source>
</reference>
<evidence type="ECO:0000256" key="1">
    <source>
        <dbReference type="SAM" id="Coils"/>
    </source>
</evidence>
<keyword evidence="1" id="KW-0175">Coiled coil</keyword>
<evidence type="ECO:0000313" key="2">
    <source>
        <dbReference type="EMBL" id="DAF88148.1"/>
    </source>
</evidence>
<dbReference type="EMBL" id="BK015978">
    <property type="protein sequence ID" value="DAF88148.1"/>
    <property type="molecule type" value="Genomic_DNA"/>
</dbReference>
<proteinExistence type="predicted"/>
<feature type="coiled-coil region" evidence="1">
    <location>
        <begin position="21"/>
        <end position="48"/>
    </location>
</feature>
<sequence length="351" mass="37673">MDILASDSINLKSIKPVTDKVVDASLKVEEAKMEAKQAQDAAIEAAKTATDYMKFEEGVGLIVSKNAQSNEGASTVLTDNSLQIRKNGEKSAEFTDDRISFYGHGKKLVDIKSIKDAVDKGYAYEGASIDYVGYGALNVITSDVDGRGKRADLTATAGSYNSNTFVSEFVAAAADLTAVSKSGIASFIVHSNSWRDDNVIASLIHSPKLNGIAEPVVEFDSKGTIIAKAIRVDKIEGLYEDSKVSAGGVVWNVRKYADGTAVAEAEWSGTVSAANPWGPVYYSGGTKTDLPPGLFISTPLTSVEIEAPDGELWTTRKMSTKDYIGGVYYVSMSKLTRVDARILYKATGRWK</sequence>
<organism evidence="2">
    <name type="scientific">Siphoviridae sp. ctub511</name>
    <dbReference type="NCBI Taxonomy" id="2825714"/>
    <lineage>
        <taxon>Viruses</taxon>
        <taxon>Duplodnaviria</taxon>
        <taxon>Heunggongvirae</taxon>
        <taxon>Uroviricota</taxon>
        <taxon>Caudoviricetes</taxon>
    </lineage>
</organism>